<evidence type="ECO:0000256" key="1">
    <source>
        <dbReference type="SAM" id="Phobius"/>
    </source>
</evidence>
<keyword evidence="1" id="KW-0472">Membrane</keyword>
<dbReference type="EMBL" id="JABFJV010000064">
    <property type="protein sequence ID" value="NOK34281.1"/>
    <property type="molecule type" value="Genomic_DNA"/>
</dbReference>
<gene>
    <name evidence="2" type="ORF">HMI49_13850</name>
</gene>
<feature type="transmembrane region" description="Helical" evidence="1">
    <location>
        <begin position="18"/>
        <end position="36"/>
    </location>
</feature>
<dbReference type="AlphaFoldDB" id="A0A7Y4NS17"/>
<protein>
    <submittedName>
        <fullName evidence="2">Uncharacterized protein</fullName>
    </submittedName>
</protein>
<keyword evidence="1" id="KW-0812">Transmembrane</keyword>
<dbReference type="Proteomes" id="UP000563426">
    <property type="component" value="Unassembled WGS sequence"/>
</dbReference>
<keyword evidence="3" id="KW-1185">Reference proteome</keyword>
<dbReference type="RefSeq" id="WP_171435249.1">
    <property type="nucleotide sequence ID" value="NZ_JABFJV010000064.1"/>
</dbReference>
<organism evidence="2 3">
    <name type="scientific">Corallococcus exercitus</name>
    <dbReference type="NCBI Taxonomy" id="2316736"/>
    <lineage>
        <taxon>Bacteria</taxon>
        <taxon>Pseudomonadati</taxon>
        <taxon>Myxococcota</taxon>
        <taxon>Myxococcia</taxon>
        <taxon>Myxococcales</taxon>
        <taxon>Cystobacterineae</taxon>
        <taxon>Myxococcaceae</taxon>
        <taxon>Corallococcus</taxon>
    </lineage>
</organism>
<comment type="caution">
    <text evidence="2">The sequence shown here is derived from an EMBL/GenBank/DDBJ whole genome shotgun (WGS) entry which is preliminary data.</text>
</comment>
<evidence type="ECO:0000313" key="3">
    <source>
        <dbReference type="Proteomes" id="UP000563426"/>
    </source>
</evidence>
<sequence>MNTNIAVTAAELAVQNPLSALVFVLTCFVLVQATMIRKAWDMLLTKTLAPQQQHYRKRKRR</sequence>
<proteinExistence type="predicted"/>
<reference evidence="2 3" key="1">
    <citation type="submission" date="2020-05" db="EMBL/GenBank/DDBJ databases">
        <authorList>
            <person name="Whitworth D."/>
        </authorList>
    </citation>
    <scope>NUCLEOTIDE SEQUENCE [LARGE SCALE GENOMIC DNA]</scope>
    <source>
        <strain evidence="2 3">AB043B</strain>
    </source>
</reference>
<accession>A0A7Y4NS17</accession>
<name>A0A7Y4NS17_9BACT</name>
<keyword evidence="1" id="KW-1133">Transmembrane helix</keyword>
<evidence type="ECO:0000313" key="2">
    <source>
        <dbReference type="EMBL" id="NOK34281.1"/>
    </source>
</evidence>